<proteinExistence type="predicted"/>
<dbReference type="EMBL" id="RAYQ01000014">
    <property type="protein sequence ID" value="RKI90402.1"/>
    <property type="molecule type" value="Genomic_DNA"/>
</dbReference>
<protein>
    <submittedName>
        <fullName evidence="1">Uncharacterized protein</fullName>
    </submittedName>
</protein>
<organism evidence="1 2">
    <name type="scientific">Parablautia intestinalis</name>
    <dbReference type="NCBI Taxonomy" id="2320100"/>
    <lineage>
        <taxon>Bacteria</taxon>
        <taxon>Bacillati</taxon>
        <taxon>Bacillota</taxon>
        <taxon>Clostridia</taxon>
        <taxon>Lachnospirales</taxon>
        <taxon>Lachnospiraceae</taxon>
        <taxon>Parablautia</taxon>
    </lineage>
</organism>
<evidence type="ECO:0000313" key="2">
    <source>
        <dbReference type="Proteomes" id="UP000280696"/>
    </source>
</evidence>
<evidence type="ECO:0000313" key="1">
    <source>
        <dbReference type="EMBL" id="RKI90402.1"/>
    </source>
</evidence>
<dbReference type="AlphaFoldDB" id="A0A3A9AFW3"/>
<keyword evidence="2" id="KW-1185">Reference proteome</keyword>
<dbReference type="Proteomes" id="UP000280696">
    <property type="component" value="Unassembled WGS sequence"/>
</dbReference>
<gene>
    <name evidence="1" type="ORF">D7V94_13280</name>
</gene>
<dbReference type="Pfam" id="PF20648">
    <property type="entry name" value="DUF6809"/>
    <property type="match status" value="1"/>
</dbReference>
<name>A0A3A9AFW3_9FIRM</name>
<dbReference type="InterPro" id="IPR049215">
    <property type="entry name" value="DUF6809"/>
</dbReference>
<dbReference type="OrthoDB" id="9795830at2"/>
<sequence length="103" mass="12225">MKSILTELYEGNIFPAEQYSPRSEEYRQIHQSHYKHYDNFIETLSKLEPPLDKQFIKIMDEQLDVIPYEFSEMFIDGFRLGARIMIDIFQGDLGIRENESSAK</sequence>
<reference evidence="1 2" key="1">
    <citation type="submission" date="2018-09" db="EMBL/GenBank/DDBJ databases">
        <title>Murine metabolic-syndrome-specific gut microbial biobank.</title>
        <authorList>
            <person name="Liu C."/>
        </authorList>
    </citation>
    <scope>NUCLEOTIDE SEQUENCE [LARGE SCALE GENOMIC DNA]</scope>
    <source>
        <strain evidence="1 2">0.1xD8-82</strain>
    </source>
</reference>
<comment type="caution">
    <text evidence="1">The sequence shown here is derived from an EMBL/GenBank/DDBJ whole genome shotgun (WGS) entry which is preliminary data.</text>
</comment>
<accession>A0A3A9AFW3</accession>
<dbReference type="RefSeq" id="WP_016292758.1">
    <property type="nucleotide sequence ID" value="NZ_RAYQ01000014.1"/>
</dbReference>